<accession>A0A0E9WVD1</accession>
<protein>
    <submittedName>
        <fullName evidence="1">Uncharacterized protein</fullName>
    </submittedName>
</protein>
<reference evidence="1" key="2">
    <citation type="journal article" date="2015" name="Fish Shellfish Immunol.">
        <title>Early steps in the European eel (Anguilla anguilla)-Vibrio vulnificus interaction in the gills: Role of the RtxA13 toxin.</title>
        <authorList>
            <person name="Callol A."/>
            <person name="Pajuelo D."/>
            <person name="Ebbesson L."/>
            <person name="Teles M."/>
            <person name="MacKenzie S."/>
            <person name="Amaro C."/>
        </authorList>
    </citation>
    <scope>NUCLEOTIDE SEQUENCE</scope>
</reference>
<organism evidence="1">
    <name type="scientific">Anguilla anguilla</name>
    <name type="common">European freshwater eel</name>
    <name type="synonym">Muraena anguilla</name>
    <dbReference type="NCBI Taxonomy" id="7936"/>
    <lineage>
        <taxon>Eukaryota</taxon>
        <taxon>Metazoa</taxon>
        <taxon>Chordata</taxon>
        <taxon>Craniata</taxon>
        <taxon>Vertebrata</taxon>
        <taxon>Euteleostomi</taxon>
        <taxon>Actinopterygii</taxon>
        <taxon>Neopterygii</taxon>
        <taxon>Teleostei</taxon>
        <taxon>Anguilliformes</taxon>
        <taxon>Anguillidae</taxon>
        <taxon>Anguilla</taxon>
    </lineage>
</organism>
<reference evidence="1" key="1">
    <citation type="submission" date="2014-11" db="EMBL/GenBank/DDBJ databases">
        <authorList>
            <person name="Amaro Gonzalez C."/>
        </authorList>
    </citation>
    <scope>NUCLEOTIDE SEQUENCE</scope>
</reference>
<evidence type="ECO:0000313" key="1">
    <source>
        <dbReference type="EMBL" id="JAH93510.1"/>
    </source>
</evidence>
<dbReference type="EMBL" id="GBXM01015067">
    <property type="protein sequence ID" value="JAH93510.1"/>
    <property type="molecule type" value="Transcribed_RNA"/>
</dbReference>
<name>A0A0E9WVD1_ANGAN</name>
<proteinExistence type="predicted"/>
<dbReference type="AlphaFoldDB" id="A0A0E9WVD1"/>
<sequence>MFPAKHFTSVFNLNLSPNLGLSMSNSHPNLDRPTVCITPASVPLLILGVWGHPRFSPKTEIAIHFLTHHTSAELTEWSRRKTFHMLF</sequence>